<reference evidence="11" key="1">
    <citation type="journal article" date="2020" name="Fungal Divers.">
        <title>Resolving the Mortierellaceae phylogeny through synthesis of multi-gene phylogenetics and phylogenomics.</title>
        <authorList>
            <person name="Vandepol N."/>
            <person name="Liber J."/>
            <person name="Desiro A."/>
            <person name="Na H."/>
            <person name="Kennedy M."/>
            <person name="Barry K."/>
            <person name="Grigoriev I.V."/>
            <person name="Miller A.N."/>
            <person name="O'Donnell K."/>
            <person name="Stajich J.E."/>
            <person name="Bonito G."/>
        </authorList>
    </citation>
    <scope>NUCLEOTIDE SEQUENCE</scope>
    <source>
        <strain evidence="11">KOD948</strain>
    </source>
</reference>
<dbReference type="EMBL" id="JAAAJA010000255">
    <property type="protein sequence ID" value="KAG0257528.1"/>
    <property type="molecule type" value="Genomic_DNA"/>
</dbReference>
<dbReference type="OrthoDB" id="27140at2759"/>
<keyword evidence="9" id="KW-0472">Membrane</keyword>
<feature type="transmembrane region" description="Helical" evidence="9">
    <location>
        <begin position="1318"/>
        <end position="1341"/>
    </location>
</feature>
<keyword evidence="5 7" id="KW-0040">ANK repeat</keyword>
<comment type="caution">
    <text evidence="11">The sequence shown here is derived from an EMBL/GenBank/DDBJ whole genome shotgun (WGS) entry which is preliminary data.</text>
</comment>
<dbReference type="InterPro" id="IPR054295">
    <property type="entry name" value="CHS4-like_dom"/>
</dbReference>
<feature type="compositionally biased region" description="Basic and acidic residues" evidence="8">
    <location>
        <begin position="1170"/>
        <end position="1180"/>
    </location>
</feature>
<evidence type="ECO:0000256" key="2">
    <source>
        <dbReference type="ARBA" id="ARBA00022475"/>
    </source>
</evidence>
<dbReference type="SUPFAM" id="SSF53448">
    <property type="entry name" value="Nucleotide-diphospho-sugar transferases"/>
    <property type="match status" value="1"/>
</dbReference>
<proteinExistence type="predicted"/>
<keyword evidence="3" id="KW-0808">Transferase</keyword>
<feature type="compositionally biased region" description="Polar residues" evidence="8">
    <location>
        <begin position="493"/>
        <end position="513"/>
    </location>
</feature>
<dbReference type="GO" id="GO:0005886">
    <property type="term" value="C:plasma membrane"/>
    <property type="evidence" value="ECO:0007669"/>
    <property type="project" value="UniProtKB-SubCell"/>
</dbReference>
<evidence type="ECO:0000313" key="11">
    <source>
        <dbReference type="EMBL" id="KAG0257528.1"/>
    </source>
</evidence>
<dbReference type="SMART" id="SM01117">
    <property type="entry name" value="Cyt-b5"/>
    <property type="match status" value="1"/>
</dbReference>
<sequence length="1445" mass="159123">METGGFHEQGLSASSDPDDSFQDTSTSTTTTGPVTPSPSARRYSVAGVIRSLFHAVLVQDTEHLKHVLTSLALDPNKVRDKEQKTMLMVAATENKHHVLRYLLSLPNIDVDLQDGEGETALYQAAAAGSTKCVQLLLLAGASAMQGNEEAITPLIIASYNGFVSISRLLITIGHADVNQQDNTQKSALLLASYAGHVDIMIELIEHGANLNTLDQYGWSSLMLAAYAGRLDACKLLLAHGADPHIRTTNGKNARSLSWDAGHKSIAAYISKFLVRDINVAATSSGAGSGMSSRTLIQQMLPPAPKSPSRRTHSPAPSLPSVPEEAQEEDNYRTRRSFSGHNSTISRQSALSARLVPPPKGRRPRSLAISSLHPKLDLEEPMSPIPAATAASTNIVPIFHHDNDVPHEELSMDDASSVSTPSAHQSSIPAILPSDVPEKNALQAEKLRSGMQYHSTEPIRVYSVHRHGVVPRYGSKHIHYYSEARTDTEATAPKPSTQSTQSPVRLYRRSSNSCSERDKGKDKEKDINQKIQKRVLSMERFRNPAWVILSHALTFCCPTRMLPKMWSRDRCQDWREKMAICVLILVLSTAFGLLALGMALLACRPHSILTLSPSGFYARYGSNPNNAAGTTDRLCTVQGVVYDVGKFLDDGLHPSIAGNNITSSTINTFLSAHYGGDISFLFTPKDLTNTCSLFGSSINFGRCTISGATGSHCHKTQGARNALQRFARNEIQVAYEWQDIQQKASGRDLLVYDGSVLDVTDYLNQTREAAVAPAEEARMVWIRSLVGKDATMAIQRQPDRKHIAQCLESYFKVGVLSVQTSGCMASIVINTLALAILVLITLLRLASALVYRLIAQQPLVGDTKAMGSDVKAKGGSHVLMLVTCRATDQEENIKATLQSLALTDYDDSLKVLLVIADGPTDASEELSEATQTCLGLMDRSTAPGTSETAGIAEGLSVDRPLKENSTSHKRHSTTDSVRVYSGHYAVGSRRIPYILAIKPSSYKHLRSNFGHWYKKRLVIQWLYRTCFNEPMTASEYELSERVRGLTGYGPERFEMLLMVEGGTECDEKSLECMVAALENNERIMGVTAQRQITNRAEDWLTRAQDYQNNLTLQLIAAFESTLGAVQCLPNGFSMARIKRTRSSDYYELDIKVTKRDSGDTSIISDADDAEHEDRAGRKSDESQDAGGSSNIKQARQRESKDMDRIQYSVPILLHPSVVSSYSGKKARTLHERNMIMDGAEDRYLTGLLHRTFPDHRIVYLPQATYKLAVTTNFRTLLEMKSIEVIGTFHNAWMQIWSSEGRGALCGPVNVLALLEWLQLVLSPVLFVTLWILVILLSVGSALNIGALYSLPTILALAFTLSITLLPPLLEPHSSDSEARLNNPDSLPEITDIETELQQISTFRHENTRRLRYWAEWHSMGLSFGDTSYHIPTMDHHGPSNSNSINP</sequence>
<feature type="compositionally biased region" description="Polar residues" evidence="8">
    <location>
        <begin position="413"/>
        <end position="427"/>
    </location>
</feature>
<evidence type="ECO:0000259" key="10">
    <source>
        <dbReference type="SMART" id="SM01117"/>
    </source>
</evidence>
<dbReference type="PANTHER" id="PTHR24173:SF74">
    <property type="entry name" value="ANKYRIN REPEAT DOMAIN-CONTAINING PROTEIN 16"/>
    <property type="match status" value="1"/>
</dbReference>
<dbReference type="InterPro" id="IPR036400">
    <property type="entry name" value="Cyt_B5-like_heme/steroid_sf"/>
</dbReference>
<keyword evidence="4" id="KW-0677">Repeat</keyword>
<evidence type="ECO:0000313" key="12">
    <source>
        <dbReference type="Proteomes" id="UP000726737"/>
    </source>
</evidence>
<dbReference type="Pfam" id="PF22997">
    <property type="entry name" value="CHS4"/>
    <property type="match status" value="1"/>
</dbReference>
<evidence type="ECO:0000256" key="4">
    <source>
        <dbReference type="ARBA" id="ARBA00022737"/>
    </source>
</evidence>
<dbReference type="Proteomes" id="UP000726737">
    <property type="component" value="Unassembled WGS sequence"/>
</dbReference>
<accession>A0A9P6U327</accession>
<protein>
    <recommendedName>
        <fullName evidence="10">Cytochrome b5 heme-binding domain-containing protein</fullName>
    </recommendedName>
</protein>
<keyword evidence="12" id="KW-1185">Reference proteome</keyword>
<evidence type="ECO:0000256" key="8">
    <source>
        <dbReference type="SAM" id="MobiDB-lite"/>
    </source>
</evidence>
<evidence type="ECO:0000256" key="6">
    <source>
        <dbReference type="ARBA" id="ARBA00023180"/>
    </source>
</evidence>
<dbReference type="InterPro" id="IPR002110">
    <property type="entry name" value="Ankyrin_rpt"/>
</dbReference>
<evidence type="ECO:0000256" key="9">
    <source>
        <dbReference type="SAM" id="Phobius"/>
    </source>
</evidence>
<dbReference type="InterPro" id="IPR001199">
    <property type="entry name" value="Cyt_B5-like_heme/steroid-bd"/>
</dbReference>
<feature type="repeat" description="ANK" evidence="7">
    <location>
        <begin position="116"/>
        <end position="148"/>
    </location>
</feature>
<feature type="compositionally biased region" description="Basic and acidic residues" evidence="8">
    <location>
        <begin position="514"/>
        <end position="524"/>
    </location>
</feature>
<feature type="region of interest" description="Disordered" evidence="8">
    <location>
        <begin position="1157"/>
        <end position="1198"/>
    </location>
</feature>
<feature type="transmembrane region" description="Helical" evidence="9">
    <location>
        <begin position="581"/>
        <end position="601"/>
    </location>
</feature>
<dbReference type="GO" id="GO:0016740">
    <property type="term" value="F:transferase activity"/>
    <property type="evidence" value="ECO:0007669"/>
    <property type="project" value="UniProtKB-KW"/>
</dbReference>
<evidence type="ECO:0000256" key="1">
    <source>
        <dbReference type="ARBA" id="ARBA00004651"/>
    </source>
</evidence>
<keyword evidence="6" id="KW-0325">Glycoprotein</keyword>
<dbReference type="PROSITE" id="PS50088">
    <property type="entry name" value="ANK_REPEAT"/>
    <property type="match status" value="3"/>
</dbReference>
<feature type="region of interest" description="Disordered" evidence="8">
    <location>
        <begin position="404"/>
        <end position="429"/>
    </location>
</feature>
<feature type="transmembrane region" description="Helical" evidence="9">
    <location>
        <begin position="1347"/>
        <end position="1368"/>
    </location>
</feature>
<dbReference type="InterPro" id="IPR036770">
    <property type="entry name" value="Ankyrin_rpt-contain_sf"/>
</dbReference>
<feature type="region of interest" description="Disordered" evidence="8">
    <location>
        <begin position="485"/>
        <end position="524"/>
    </location>
</feature>
<dbReference type="Pfam" id="PF03142">
    <property type="entry name" value="Chitin_synth_2"/>
    <property type="match status" value="2"/>
</dbReference>
<dbReference type="SUPFAM" id="SSF55856">
    <property type="entry name" value="Cytochrome b5-like heme/steroid binding domain"/>
    <property type="match status" value="1"/>
</dbReference>
<keyword evidence="9" id="KW-1133">Transmembrane helix</keyword>
<keyword evidence="2" id="KW-1003">Cell membrane</keyword>
<feature type="region of interest" description="Disordered" evidence="8">
    <location>
        <begin position="300"/>
        <end position="365"/>
    </location>
</feature>
<dbReference type="Pfam" id="PF12796">
    <property type="entry name" value="Ank_2"/>
    <property type="match status" value="2"/>
</dbReference>
<dbReference type="PANTHER" id="PTHR24173">
    <property type="entry name" value="ANKYRIN REPEAT CONTAINING"/>
    <property type="match status" value="1"/>
</dbReference>
<gene>
    <name evidence="11" type="ORF">BG011_003914</name>
</gene>
<feature type="compositionally biased region" description="Low complexity" evidence="8">
    <location>
        <begin position="22"/>
        <end position="39"/>
    </location>
</feature>
<dbReference type="PROSITE" id="PS50297">
    <property type="entry name" value="ANK_REP_REGION"/>
    <property type="match status" value="3"/>
</dbReference>
<feature type="transmembrane region" description="Helical" evidence="9">
    <location>
        <begin position="826"/>
        <end position="845"/>
    </location>
</feature>
<feature type="domain" description="Cytochrome b5 heme-binding" evidence="10">
    <location>
        <begin position="734"/>
        <end position="816"/>
    </location>
</feature>
<name>A0A9P6U327_9FUNG</name>
<keyword evidence="9" id="KW-0812">Transmembrane</keyword>
<feature type="compositionally biased region" description="Polar residues" evidence="8">
    <location>
        <begin position="336"/>
        <end position="350"/>
    </location>
</feature>
<feature type="repeat" description="ANK" evidence="7">
    <location>
        <begin position="183"/>
        <end position="215"/>
    </location>
</feature>
<comment type="subcellular location">
    <subcellularLocation>
        <location evidence="1">Cell membrane</location>
        <topology evidence="1">Multi-pass membrane protein</topology>
    </subcellularLocation>
</comment>
<evidence type="ECO:0000256" key="5">
    <source>
        <dbReference type="ARBA" id="ARBA00023043"/>
    </source>
</evidence>
<dbReference type="InterPro" id="IPR029044">
    <property type="entry name" value="Nucleotide-diphossugar_trans"/>
</dbReference>
<dbReference type="Gene3D" id="1.25.40.20">
    <property type="entry name" value="Ankyrin repeat-containing domain"/>
    <property type="match status" value="2"/>
</dbReference>
<evidence type="ECO:0000256" key="7">
    <source>
        <dbReference type="PROSITE-ProRule" id="PRU00023"/>
    </source>
</evidence>
<feature type="repeat" description="ANK" evidence="7">
    <location>
        <begin position="216"/>
        <end position="248"/>
    </location>
</feature>
<dbReference type="SMART" id="SM00248">
    <property type="entry name" value="ANK"/>
    <property type="match status" value="6"/>
</dbReference>
<feature type="region of interest" description="Disordered" evidence="8">
    <location>
        <begin position="1"/>
        <end position="40"/>
    </location>
</feature>
<dbReference type="SUPFAM" id="SSF48403">
    <property type="entry name" value="Ankyrin repeat"/>
    <property type="match status" value="1"/>
</dbReference>
<organism evidence="11 12">
    <name type="scientific">Mortierella polycephala</name>
    <dbReference type="NCBI Taxonomy" id="41804"/>
    <lineage>
        <taxon>Eukaryota</taxon>
        <taxon>Fungi</taxon>
        <taxon>Fungi incertae sedis</taxon>
        <taxon>Mucoromycota</taxon>
        <taxon>Mortierellomycotina</taxon>
        <taxon>Mortierellomycetes</taxon>
        <taxon>Mortierellales</taxon>
        <taxon>Mortierellaceae</taxon>
        <taxon>Mortierella</taxon>
    </lineage>
</organism>
<evidence type="ECO:0000256" key="3">
    <source>
        <dbReference type="ARBA" id="ARBA00022679"/>
    </source>
</evidence>